<keyword evidence="3" id="KW-0472">Membrane</keyword>
<dbReference type="STRING" id="1447883.A0A2B7WFS4"/>
<organism evidence="5 6">
    <name type="scientific">Polytolypa hystricis (strain UAMH7299)</name>
    <dbReference type="NCBI Taxonomy" id="1447883"/>
    <lineage>
        <taxon>Eukaryota</taxon>
        <taxon>Fungi</taxon>
        <taxon>Dikarya</taxon>
        <taxon>Ascomycota</taxon>
        <taxon>Pezizomycotina</taxon>
        <taxon>Eurotiomycetes</taxon>
        <taxon>Eurotiomycetidae</taxon>
        <taxon>Onygenales</taxon>
        <taxon>Onygenales incertae sedis</taxon>
        <taxon>Polytolypa</taxon>
    </lineage>
</organism>
<dbReference type="EMBL" id="PDNA01000439">
    <property type="protein sequence ID" value="PGG95444.1"/>
    <property type="molecule type" value="Genomic_DNA"/>
</dbReference>
<dbReference type="InterPro" id="IPR013083">
    <property type="entry name" value="Znf_RING/FYVE/PHD"/>
</dbReference>
<dbReference type="SMART" id="SM00184">
    <property type="entry name" value="RING"/>
    <property type="match status" value="1"/>
</dbReference>
<dbReference type="InterPro" id="IPR001841">
    <property type="entry name" value="Znf_RING"/>
</dbReference>
<comment type="caution">
    <text evidence="5">The sequence shown here is derived from an EMBL/GenBank/DDBJ whole genome shotgun (WGS) entry which is preliminary data.</text>
</comment>
<feature type="region of interest" description="Disordered" evidence="2">
    <location>
        <begin position="548"/>
        <end position="572"/>
    </location>
</feature>
<dbReference type="GO" id="GO:0006511">
    <property type="term" value="P:ubiquitin-dependent protein catabolic process"/>
    <property type="evidence" value="ECO:0007669"/>
    <property type="project" value="TreeGrafter"/>
</dbReference>
<dbReference type="GO" id="GO:0005737">
    <property type="term" value="C:cytoplasm"/>
    <property type="evidence" value="ECO:0007669"/>
    <property type="project" value="TreeGrafter"/>
</dbReference>
<dbReference type="PROSITE" id="PS50089">
    <property type="entry name" value="ZF_RING_2"/>
    <property type="match status" value="1"/>
</dbReference>
<feature type="region of interest" description="Disordered" evidence="2">
    <location>
        <begin position="458"/>
        <end position="479"/>
    </location>
</feature>
<dbReference type="GO" id="GO:0061630">
    <property type="term" value="F:ubiquitin protein ligase activity"/>
    <property type="evidence" value="ECO:0007669"/>
    <property type="project" value="TreeGrafter"/>
</dbReference>
<feature type="domain" description="RING-type" evidence="4">
    <location>
        <begin position="385"/>
        <end position="428"/>
    </location>
</feature>
<dbReference type="PANTHER" id="PTHR22765">
    <property type="entry name" value="RING FINGER AND PROTEASE ASSOCIATED DOMAIN-CONTAINING"/>
    <property type="match status" value="1"/>
</dbReference>
<dbReference type="Proteomes" id="UP000224634">
    <property type="component" value="Unassembled WGS sequence"/>
</dbReference>
<feature type="compositionally biased region" description="Low complexity" evidence="2">
    <location>
        <begin position="351"/>
        <end position="368"/>
    </location>
</feature>
<evidence type="ECO:0000256" key="3">
    <source>
        <dbReference type="SAM" id="Phobius"/>
    </source>
</evidence>
<feature type="compositionally biased region" description="Polar residues" evidence="2">
    <location>
        <begin position="514"/>
        <end position="526"/>
    </location>
</feature>
<dbReference type="AlphaFoldDB" id="A0A2B7WFS4"/>
<proteinExistence type="predicted"/>
<sequence length="572" mass="63084">MFGSDHGLEVDANRSCIIFYIAATSFSTVVFAIPNAEQQPELDPIQLNSTVAYERSTGRNIRTLSTTDAPNRNRISGLLYVPEVDSISACGRAAAALIPGNVTRISDLPNYDIPKIALAPWLSPDCTREYLAAERGDSIRAAVFYLPDNSTRRPPTTTSSVWDLGDGEEWKAQYQFPVYTIPGAIGADLMQKLSLYSGNISQVPNGDQLKEVFESTEYVRLYSVIELEDRGSSLPSLWVFLLSILGVLLLIVLASSVAMRMIQRRRRHSLQRRIAAGEVDLESLGIKRLNVPQKFLDKMPAYTYEGSPPTTSDPMPAPLPEAHTSDSPGPRGLQRVGLVQTWVSNASQALSSRKSSSEALTPLSSDSSPSPPSNPHHPVFSQSTCPICLDDYISGETTVRELPCRHIFHPDCVDTFLLQNSSLCPVCKKSVLPPGYCPESITDAMVRQERFARRLQRQRTSEGGETGHAMTFLSRNQPSSARRILVEQQPRPPGPETNGIEPTLGIQAAVGQPISRQTSNATTGSVERQEEMRQRALAMLGDSLMAEDEERAREASRPKWRRIVSKAFPTFR</sequence>
<keyword evidence="6" id="KW-1185">Reference proteome</keyword>
<feature type="region of interest" description="Disordered" evidence="2">
    <location>
        <begin position="510"/>
        <end position="532"/>
    </location>
</feature>
<evidence type="ECO:0000313" key="5">
    <source>
        <dbReference type="EMBL" id="PGG95444.1"/>
    </source>
</evidence>
<keyword evidence="1" id="KW-0479">Metal-binding</keyword>
<dbReference type="InterPro" id="IPR051826">
    <property type="entry name" value="E3_ubiquitin-ligase_domain"/>
</dbReference>
<evidence type="ECO:0000259" key="4">
    <source>
        <dbReference type="PROSITE" id="PS50089"/>
    </source>
</evidence>
<dbReference type="Gene3D" id="3.30.40.10">
    <property type="entry name" value="Zinc/RING finger domain, C3HC4 (zinc finger)"/>
    <property type="match status" value="1"/>
</dbReference>
<feature type="region of interest" description="Disordered" evidence="2">
    <location>
        <begin position="300"/>
        <end position="331"/>
    </location>
</feature>
<dbReference type="OrthoDB" id="21204at2759"/>
<keyword evidence="3" id="KW-1133">Transmembrane helix</keyword>
<keyword evidence="1" id="KW-0862">Zinc</keyword>
<accession>A0A2B7WFS4</accession>
<dbReference type="PANTHER" id="PTHR22765:SF416">
    <property type="entry name" value="E3 UBIQUITIN-PROTEIN LIGASE GODZILLA"/>
    <property type="match status" value="1"/>
</dbReference>
<reference evidence="5 6" key="1">
    <citation type="submission" date="2017-10" db="EMBL/GenBank/DDBJ databases">
        <title>Comparative genomics in systemic dimorphic fungi from Ajellomycetaceae.</title>
        <authorList>
            <person name="Munoz J.F."/>
            <person name="Mcewen J.G."/>
            <person name="Clay O.K."/>
            <person name="Cuomo C.A."/>
        </authorList>
    </citation>
    <scope>NUCLEOTIDE SEQUENCE [LARGE SCALE GENOMIC DNA]</scope>
    <source>
        <strain evidence="5 6">UAMH7299</strain>
    </source>
</reference>
<protein>
    <recommendedName>
        <fullName evidence="4">RING-type domain-containing protein</fullName>
    </recommendedName>
</protein>
<evidence type="ECO:0000313" key="6">
    <source>
        <dbReference type="Proteomes" id="UP000224634"/>
    </source>
</evidence>
<dbReference type="GO" id="GO:0008270">
    <property type="term" value="F:zinc ion binding"/>
    <property type="evidence" value="ECO:0007669"/>
    <property type="project" value="UniProtKB-KW"/>
</dbReference>
<keyword evidence="3" id="KW-0812">Transmembrane</keyword>
<name>A0A2B7WFS4_POLH7</name>
<dbReference type="SUPFAM" id="SSF57850">
    <property type="entry name" value="RING/U-box"/>
    <property type="match status" value="1"/>
</dbReference>
<feature type="region of interest" description="Disordered" evidence="2">
    <location>
        <begin position="351"/>
        <end position="379"/>
    </location>
</feature>
<gene>
    <name evidence="5" type="ORF">AJ80_09960</name>
</gene>
<dbReference type="CDD" id="cd16454">
    <property type="entry name" value="RING-H2_PA-TM-RING"/>
    <property type="match status" value="1"/>
</dbReference>
<dbReference type="Pfam" id="PF13639">
    <property type="entry name" value="zf-RING_2"/>
    <property type="match status" value="1"/>
</dbReference>
<evidence type="ECO:0000256" key="2">
    <source>
        <dbReference type="SAM" id="MobiDB-lite"/>
    </source>
</evidence>
<evidence type="ECO:0000256" key="1">
    <source>
        <dbReference type="PROSITE-ProRule" id="PRU00175"/>
    </source>
</evidence>
<feature type="transmembrane region" description="Helical" evidence="3">
    <location>
        <begin position="237"/>
        <end position="262"/>
    </location>
</feature>
<keyword evidence="1" id="KW-0863">Zinc-finger</keyword>